<reference evidence="1 2" key="1">
    <citation type="journal article" date="2002" name="Nucleic Acids Res.">
        <title>The complete genomic sequence of Mycoplasma penetrans, an intracellular bacterial pathogen in humans.</title>
        <authorList>
            <person name="Sasaki Y."/>
            <person name="Ishikawa J."/>
            <person name="Yamashita A."/>
            <person name="Oshima K."/>
            <person name="Kenri T."/>
            <person name="Furuya K."/>
            <person name="Yoshino C."/>
            <person name="Horino A."/>
            <person name="Shiba T."/>
            <person name="Sasaki T."/>
            <person name="Hattori M."/>
        </authorList>
    </citation>
    <scope>NUCLEOTIDE SEQUENCE [LARGE SCALE GENOMIC DNA]</scope>
    <source>
        <strain evidence="1 2">HF-2</strain>
    </source>
</reference>
<sequence length="146" mass="17771">MRTVEETKKILNVLIKNDKKHLKFFDAKFNEYEQAKKDNAELYFVVENRNYLVTQYYELKYDLEKSQKNSKNVVEQKPSFETYFLRLLNAFLDFEDNDCTSWILDNYEYLKNRVSQIYANNKTCHLYQFKYVEVVPNNPNNQFIEL</sequence>
<keyword evidence="2" id="KW-1185">Reference proteome</keyword>
<dbReference type="KEGG" id="mpe:MYPE3660"/>
<dbReference type="EMBL" id="BA000026">
    <property type="protein sequence ID" value="BAC44157.1"/>
    <property type="molecule type" value="Genomic_DNA"/>
</dbReference>
<proteinExistence type="predicted"/>
<dbReference type="eggNOG" id="ENOG5031ZJK">
    <property type="taxonomic scope" value="Bacteria"/>
</dbReference>
<evidence type="ECO:0000313" key="1">
    <source>
        <dbReference type="EMBL" id="BAC44157.1"/>
    </source>
</evidence>
<dbReference type="Proteomes" id="UP000002522">
    <property type="component" value="Chromosome"/>
</dbReference>
<protein>
    <submittedName>
        <fullName evidence="1">Uncharacterized protein</fullName>
    </submittedName>
</protein>
<dbReference type="InParanoid" id="Q8EW39"/>
<dbReference type="HOGENOM" id="CLU_1775404_0_0_14"/>
<evidence type="ECO:0000313" key="2">
    <source>
        <dbReference type="Proteomes" id="UP000002522"/>
    </source>
</evidence>
<dbReference type="RefSeq" id="WP_011077193.1">
    <property type="nucleotide sequence ID" value="NC_004432.1"/>
</dbReference>
<accession>Q8EW39</accession>
<organism evidence="1 2">
    <name type="scientific">Malacoplasma penetrans (strain HF-2)</name>
    <name type="common">Mycoplasma penetrans</name>
    <dbReference type="NCBI Taxonomy" id="272633"/>
    <lineage>
        <taxon>Bacteria</taxon>
        <taxon>Bacillati</taxon>
        <taxon>Mycoplasmatota</taxon>
        <taxon>Mycoplasmoidales</taxon>
        <taxon>Mycoplasmoidaceae</taxon>
        <taxon>Malacoplasma</taxon>
    </lineage>
</organism>
<gene>
    <name evidence="1" type="ordered locus">MYPE3660</name>
</gene>
<dbReference type="AlphaFoldDB" id="Q8EW39"/>
<name>Q8EW39_MALP2</name>